<proteinExistence type="predicted"/>
<organism evidence="2 3">
    <name type="scientific">Papilio machaon</name>
    <name type="common">Old World swallowtail butterfly</name>
    <dbReference type="NCBI Taxonomy" id="76193"/>
    <lineage>
        <taxon>Eukaryota</taxon>
        <taxon>Metazoa</taxon>
        <taxon>Ecdysozoa</taxon>
        <taxon>Arthropoda</taxon>
        <taxon>Hexapoda</taxon>
        <taxon>Insecta</taxon>
        <taxon>Pterygota</taxon>
        <taxon>Neoptera</taxon>
        <taxon>Endopterygota</taxon>
        <taxon>Lepidoptera</taxon>
        <taxon>Glossata</taxon>
        <taxon>Ditrysia</taxon>
        <taxon>Papilionoidea</taxon>
        <taxon>Papilionidae</taxon>
        <taxon>Papilioninae</taxon>
        <taxon>Papilio</taxon>
    </lineage>
</organism>
<dbReference type="EMBL" id="KQ460847">
    <property type="protein sequence ID" value="KPJ11985.1"/>
    <property type="molecule type" value="Genomic_DNA"/>
</dbReference>
<evidence type="ECO:0000313" key="2">
    <source>
        <dbReference type="EMBL" id="KPJ11985.1"/>
    </source>
</evidence>
<reference evidence="2 3" key="1">
    <citation type="journal article" date="2015" name="Nat. Commun.">
        <title>Outbred genome sequencing and CRISPR/Cas9 gene editing in butterflies.</title>
        <authorList>
            <person name="Li X."/>
            <person name="Fan D."/>
            <person name="Zhang W."/>
            <person name="Liu G."/>
            <person name="Zhang L."/>
            <person name="Zhao L."/>
            <person name="Fang X."/>
            <person name="Chen L."/>
            <person name="Dong Y."/>
            <person name="Chen Y."/>
            <person name="Ding Y."/>
            <person name="Zhao R."/>
            <person name="Feng M."/>
            <person name="Zhu Y."/>
            <person name="Feng Y."/>
            <person name="Jiang X."/>
            <person name="Zhu D."/>
            <person name="Xiang H."/>
            <person name="Feng X."/>
            <person name="Li S."/>
            <person name="Wang J."/>
            <person name="Zhang G."/>
            <person name="Kronforst M.R."/>
            <person name="Wang W."/>
        </authorList>
    </citation>
    <scope>NUCLEOTIDE SEQUENCE [LARGE SCALE GENOMIC DNA]</scope>
    <source>
        <strain evidence="2">Ya'a_city_454_Pm</strain>
        <tissue evidence="2">Whole body</tissue>
    </source>
</reference>
<dbReference type="InParanoid" id="A0A0N1PGI1"/>
<accession>A0A0N1PGI1</accession>
<dbReference type="AlphaFoldDB" id="A0A0N1PGI1"/>
<keyword evidence="3" id="KW-1185">Reference proteome</keyword>
<evidence type="ECO:0000313" key="3">
    <source>
        <dbReference type="Proteomes" id="UP000053240"/>
    </source>
</evidence>
<name>A0A0N1PGI1_PAPMA</name>
<evidence type="ECO:0000256" key="1">
    <source>
        <dbReference type="SAM" id="MobiDB-lite"/>
    </source>
</evidence>
<feature type="compositionally biased region" description="Pro residues" evidence="1">
    <location>
        <begin position="248"/>
        <end position="272"/>
    </location>
</feature>
<sequence length="310" mass="33272">MNVAGRRGKGEGAVRARGARIDARHATRRTARRTQEAGRRRGTHAARLPALWNLLQNFSEGNLPSAGANDYLRELSPNAAPQSLKARYHIGTPLELISTSTLLKRFKSSVIALIFKKPGMTVTVMSGGRRGAGGRRGIMQSGHRLPCTRTTVDVDCEVQNVRSGSAPCVKPGVPPRPHLAPGLPTLALLMLHALRLPPPAAADVWLLCRPARRQAFQTDKGGSSLSRSPLLTIEAVRVGGPGFVSGPCSPPETPAPLTPTAPPAPKAPPAPLGPTSAVMHGNQPLRRRKLTLNKELIFRLTTTYEKMRDI</sequence>
<feature type="region of interest" description="Disordered" evidence="1">
    <location>
        <begin position="23"/>
        <end position="43"/>
    </location>
</feature>
<protein>
    <submittedName>
        <fullName evidence="2">Uncharacterized protein</fullName>
    </submittedName>
</protein>
<dbReference type="Proteomes" id="UP000053240">
    <property type="component" value="Unassembled WGS sequence"/>
</dbReference>
<gene>
    <name evidence="2" type="ORF">RR48_03588</name>
</gene>
<feature type="region of interest" description="Disordered" evidence="1">
    <location>
        <begin position="244"/>
        <end position="282"/>
    </location>
</feature>